<feature type="compositionally biased region" description="Polar residues" evidence="11">
    <location>
        <begin position="938"/>
        <end position="956"/>
    </location>
</feature>
<feature type="domain" description="Ig-like" evidence="12">
    <location>
        <begin position="357"/>
        <end position="455"/>
    </location>
</feature>
<evidence type="ECO:0000256" key="7">
    <source>
        <dbReference type="ARBA" id="ARBA00023136"/>
    </source>
</evidence>
<feature type="region of interest" description="Disordered" evidence="11">
    <location>
        <begin position="1065"/>
        <end position="1089"/>
    </location>
</feature>
<dbReference type="PANTHER" id="PTHR44170:SF6">
    <property type="entry name" value="CONTACTIN"/>
    <property type="match status" value="1"/>
</dbReference>
<feature type="domain" description="Ig-like" evidence="12">
    <location>
        <begin position="72"/>
        <end position="168"/>
    </location>
</feature>
<reference evidence="14" key="1">
    <citation type="submission" date="2023-11" db="EMBL/GenBank/DDBJ databases">
        <title>Genome assemblies of two species of porcelain crab, Petrolisthes cinctipes and Petrolisthes manimaculis (Anomura: Porcellanidae).</title>
        <authorList>
            <person name="Angst P."/>
        </authorList>
    </citation>
    <scope>NUCLEOTIDE SEQUENCE</scope>
    <source>
        <strain evidence="14">PB745_02</strain>
        <tissue evidence="14">Gill</tissue>
    </source>
</reference>
<feature type="domain" description="Ig-like" evidence="12">
    <location>
        <begin position="264"/>
        <end position="352"/>
    </location>
</feature>
<dbReference type="GO" id="GO:0009653">
    <property type="term" value="P:anatomical structure morphogenesis"/>
    <property type="evidence" value="ECO:0007669"/>
    <property type="project" value="UniProtKB-ARBA"/>
</dbReference>
<evidence type="ECO:0000256" key="3">
    <source>
        <dbReference type="ARBA" id="ARBA00022729"/>
    </source>
</evidence>
<evidence type="ECO:0000256" key="8">
    <source>
        <dbReference type="ARBA" id="ARBA00023157"/>
    </source>
</evidence>
<dbReference type="InterPro" id="IPR036179">
    <property type="entry name" value="Ig-like_dom_sf"/>
</dbReference>
<sequence length="1449" mass="161481">MSLGKYCALKLSSPTTTKEFTNTLKNSPTPTSPTKEFTNTLKLSSPTTNTNTNMSFLIHVALIIAMSVAQEPYLELQPRTILKPVDEGVYVSCQAKVPDPELVTEMVWYAPSGERIPDEDLSVNIMESGNPGQLDLTIESLKDKDTGIYSCTAVYAGNQKLVANVTVESFMDIDFGDTPVHQTPHINTEAKIKCTPESRPSALVDWLKDMVAIKRNDENRVIQQDGLLIKNVTKNDEGTYRCRARVPQLGSIKYKDIQVEVYSPPVIVEPPQDLKGVEKEMATFYCKATGDPAPEYSWVDKDNVPLNDKEGYIVDKENGGLTIPDLKPEHTGNYRCTASNPAGDDFKTAFLQVLTKPKIEQYLNITVEVETVAEMKCIVTGDPAPEIVFKKETNEKDFVLGINEDDRISVEQTVDEEGRQVGILKLRSVSRSDDGLYTCTANSEGGVTQIWGHITVEFPPTFEEQPYKEMWSWEQAPVNLTCLATSIPNATVQWFFRRQLIDLSDPNMEVLQRGPLGVLLVNPISSSYFGTYSCNATNRLGVSEWNIELKEAHVPGPVAHAKVEKKTATTITWSLVDPMDDGGLPIQGYRVEYRQQDFPWEEGQNTFWTKGSSYTLDQLVPMETYVFRFAAKNDAGLGEWGGEKVEEMPRHAQPEEPLIFGAQKESVTEIPYPDHYTLQWKVPLDNGREIDYFQINYYQIQNGTDGKWEVKDRKTTKDVDYPGVSSFKLESLSHDAFYKIELRAHNEIGFSTPAEVIIKTAHDPTVTSGTKQGTSSVHLTSSAPPPSTTSSPAHGPETGENSEEGGLGMGVIVAIIVIALILIIVCIDVTCCITKKAGLTAKIVGKKGQKDKDKEAMLEDGKNTSEDKHEGNGQMKTQKEDEDVKKSEPEVEEKPNSEPTETTPMIQGRLHLDHNLEDRETRRHQIETQRNHRDNHILLQNLTESNQRTPHSNKLSSEMHVPREENPKNVGRQPRIVKMIKKKSEEPSNPWMKNSSSTPALDHSTSDDSIYAKPYEEDYTNTNPMYGLKVKQRPPPLPSRNPNTRLSNTMLSKSQEFLSFDNQYPTNPRTPHYGTQGNGLSLKRGQSTQAVYQSQDTLYDVMNRPSTISHSKDGLHYEPRSYNVTSIREGLNSKRSPRLYGRSGSREILNQEPRSAYHLTGSRNGLDDTPGTSYSLSRSRDIVNEVPVSAYLTASREALDALDEDLKCPPPLLYGSREAMLERPRLPSSNADYLDMRYYDPSSTENKNFISPGTKSVHTQRKTPSISSASTLYQPLNAAQERVPTKTAYGVSAYDEVMAPSQVPRYPFNPRLMTPTAIPTPPPPTYPRHPVFPVQPVSVRLPVISSEPVMARVQGTSVSRPGVPPPPVPPGPDSKKKPLTTVTKVYFREPSLHSTHSHSVDYLDSPFDTVQADDVPTEPTGPSLTSAKSLGSLLDSSQHLRSYGQPTLI</sequence>
<feature type="compositionally biased region" description="Polar residues" evidence="11">
    <location>
        <begin position="765"/>
        <end position="779"/>
    </location>
</feature>
<dbReference type="InterPro" id="IPR036116">
    <property type="entry name" value="FN3_sf"/>
</dbReference>
<dbReference type="Gene3D" id="2.60.40.10">
    <property type="entry name" value="Immunoglobulins"/>
    <property type="match status" value="7"/>
</dbReference>
<evidence type="ECO:0000259" key="13">
    <source>
        <dbReference type="PROSITE" id="PS50853"/>
    </source>
</evidence>
<feature type="region of interest" description="Disordered" evidence="11">
    <location>
        <begin position="1409"/>
        <end position="1429"/>
    </location>
</feature>
<keyword evidence="4" id="KW-0677">Repeat</keyword>
<dbReference type="GO" id="GO:0005886">
    <property type="term" value="C:plasma membrane"/>
    <property type="evidence" value="ECO:0007669"/>
    <property type="project" value="UniProtKB-ARBA"/>
</dbReference>
<protein>
    <submittedName>
        <fullName evidence="14">Uncharacterized protein</fullName>
    </submittedName>
</protein>
<keyword evidence="8" id="KW-1015">Disulfide bond</keyword>
<gene>
    <name evidence="14" type="ORF">Pmani_024845</name>
</gene>
<evidence type="ECO:0000256" key="6">
    <source>
        <dbReference type="ARBA" id="ARBA00022989"/>
    </source>
</evidence>
<feature type="compositionally biased region" description="Basic and acidic residues" evidence="11">
    <location>
        <begin position="910"/>
        <end position="936"/>
    </location>
</feature>
<evidence type="ECO:0000256" key="1">
    <source>
        <dbReference type="ARBA" id="ARBA00004167"/>
    </source>
</evidence>
<evidence type="ECO:0000256" key="4">
    <source>
        <dbReference type="ARBA" id="ARBA00022737"/>
    </source>
</evidence>
<keyword evidence="2" id="KW-0812">Transmembrane</keyword>
<dbReference type="PROSITE" id="PS50835">
    <property type="entry name" value="IG_LIKE"/>
    <property type="match status" value="5"/>
</dbReference>
<dbReference type="GO" id="GO:0030154">
    <property type="term" value="P:cell differentiation"/>
    <property type="evidence" value="ECO:0007669"/>
    <property type="project" value="UniProtKB-ARBA"/>
</dbReference>
<dbReference type="Pfam" id="PF00041">
    <property type="entry name" value="fn3"/>
    <property type="match status" value="2"/>
</dbReference>
<dbReference type="PRINTS" id="PR01838">
    <property type="entry name" value="NCAMFAMILY"/>
</dbReference>
<dbReference type="PANTHER" id="PTHR44170">
    <property type="entry name" value="PROTEIN SIDEKICK"/>
    <property type="match status" value="1"/>
</dbReference>
<dbReference type="Pfam" id="PF13927">
    <property type="entry name" value="Ig_3"/>
    <property type="match status" value="3"/>
</dbReference>
<keyword evidence="6" id="KW-1133">Transmembrane helix</keyword>
<dbReference type="FunFam" id="2.60.40.10:FF:000032">
    <property type="entry name" value="palladin isoform X1"/>
    <property type="match status" value="1"/>
</dbReference>
<evidence type="ECO:0000256" key="2">
    <source>
        <dbReference type="ARBA" id="ARBA00022692"/>
    </source>
</evidence>
<evidence type="ECO:0000256" key="10">
    <source>
        <dbReference type="ARBA" id="ARBA00023319"/>
    </source>
</evidence>
<evidence type="ECO:0000256" key="11">
    <source>
        <dbReference type="SAM" id="MobiDB-lite"/>
    </source>
</evidence>
<dbReference type="InterPro" id="IPR007110">
    <property type="entry name" value="Ig-like_dom"/>
</dbReference>
<dbReference type="InterPro" id="IPR003599">
    <property type="entry name" value="Ig_sub"/>
</dbReference>
<feature type="domain" description="Ig-like" evidence="12">
    <location>
        <begin position="460"/>
        <end position="550"/>
    </location>
</feature>
<feature type="region of interest" description="Disordered" evidence="11">
    <location>
        <begin position="764"/>
        <end position="804"/>
    </location>
</feature>
<dbReference type="InterPro" id="IPR013783">
    <property type="entry name" value="Ig-like_fold"/>
</dbReference>
<organism evidence="14 15">
    <name type="scientific">Petrolisthes manimaculis</name>
    <dbReference type="NCBI Taxonomy" id="1843537"/>
    <lineage>
        <taxon>Eukaryota</taxon>
        <taxon>Metazoa</taxon>
        <taxon>Ecdysozoa</taxon>
        <taxon>Arthropoda</taxon>
        <taxon>Crustacea</taxon>
        <taxon>Multicrustacea</taxon>
        <taxon>Malacostraca</taxon>
        <taxon>Eumalacostraca</taxon>
        <taxon>Eucarida</taxon>
        <taxon>Decapoda</taxon>
        <taxon>Pleocyemata</taxon>
        <taxon>Anomura</taxon>
        <taxon>Galatheoidea</taxon>
        <taxon>Porcellanidae</taxon>
        <taxon>Petrolisthes</taxon>
    </lineage>
</organism>
<evidence type="ECO:0000256" key="5">
    <source>
        <dbReference type="ARBA" id="ARBA00022889"/>
    </source>
</evidence>
<dbReference type="Proteomes" id="UP001292094">
    <property type="component" value="Unassembled WGS sequence"/>
</dbReference>
<feature type="region of interest" description="Disordered" evidence="11">
    <location>
        <begin position="845"/>
        <end position="969"/>
    </location>
</feature>
<keyword evidence="7" id="KW-0472">Membrane</keyword>
<dbReference type="InterPro" id="IPR003598">
    <property type="entry name" value="Ig_sub2"/>
</dbReference>
<keyword evidence="3" id="KW-0732">Signal</keyword>
<evidence type="ECO:0000256" key="9">
    <source>
        <dbReference type="ARBA" id="ARBA00023180"/>
    </source>
</evidence>
<dbReference type="Pfam" id="PF07679">
    <property type="entry name" value="I-set"/>
    <property type="match status" value="1"/>
</dbReference>
<feature type="compositionally biased region" description="Polar residues" evidence="11">
    <location>
        <begin position="22"/>
        <end position="37"/>
    </location>
</feature>
<dbReference type="SMART" id="SM00408">
    <property type="entry name" value="IGc2"/>
    <property type="match status" value="5"/>
</dbReference>
<dbReference type="CDD" id="cd00063">
    <property type="entry name" value="FN3"/>
    <property type="match status" value="2"/>
</dbReference>
<dbReference type="SMART" id="SM00060">
    <property type="entry name" value="FN3"/>
    <property type="match status" value="2"/>
</dbReference>
<keyword evidence="5" id="KW-0130">Cell adhesion</keyword>
<feature type="domain" description="Fibronectin type-III" evidence="13">
    <location>
        <begin position="554"/>
        <end position="655"/>
    </location>
</feature>
<keyword evidence="15" id="KW-1185">Reference proteome</keyword>
<dbReference type="PROSITE" id="PS50853">
    <property type="entry name" value="FN3"/>
    <property type="match status" value="2"/>
</dbReference>
<dbReference type="EMBL" id="JAWZYT010002613">
    <property type="protein sequence ID" value="KAK4303115.1"/>
    <property type="molecule type" value="Genomic_DNA"/>
</dbReference>
<dbReference type="InterPro" id="IPR013098">
    <property type="entry name" value="Ig_I-set"/>
</dbReference>
<dbReference type="SUPFAM" id="SSF48726">
    <property type="entry name" value="Immunoglobulin"/>
    <property type="match status" value="5"/>
</dbReference>
<feature type="region of interest" description="Disordered" evidence="11">
    <location>
        <begin position="22"/>
        <end position="45"/>
    </location>
</feature>
<feature type="compositionally biased region" description="Polar residues" evidence="11">
    <location>
        <begin position="1420"/>
        <end position="1429"/>
    </location>
</feature>
<comment type="subcellular location">
    <subcellularLocation>
        <location evidence="1">Membrane</location>
        <topology evidence="1">Single-pass membrane protein</topology>
    </subcellularLocation>
</comment>
<dbReference type="InterPro" id="IPR009138">
    <property type="entry name" value="Neural_cell_adh"/>
</dbReference>
<feature type="region of interest" description="Disordered" evidence="11">
    <location>
        <begin position="981"/>
        <end position="1043"/>
    </location>
</feature>
<evidence type="ECO:0000313" key="15">
    <source>
        <dbReference type="Proteomes" id="UP001292094"/>
    </source>
</evidence>
<evidence type="ECO:0000313" key="14">
    <source>
        <dbReference type="EMBL" id="KAK4303115.1"/>
    </source>
</evidence>
<keyword evidence="10" id="KW-0393">Immunoglobulin domain</keyword>
<feature type="region of interest" description="Disordered" evidence="11">
    <location>
        <begin position="1355"/>
        <end position="1378"/>
    </location>
</feature>
<feature type="domain" description="Fibronectin type-III" evidence="13">
    <location>
        <begin position="661"/>
        <end position="764"/>
    </location>
</feature>
<dbReference type="SMART" id="SM00409">
    <property type="entry name" value="IG"/>
    <property type="match status" value="5"/>
</dbReference>
<comment type="caution">
    <text evidence="14">The sequence shown here is derived from an EMBL/GenBank/DDBJ whole genome shotgun (WGS) entry which is preliminary data.</text>
</comment>
<evidence type="ECO:0000259" key="12">
    <source>
        <dbReference type="PROSITE" id="PS50835"/>
    </source>
</evidence>
<dbReference type="GO" id="GO:0098609">
    <property type="term" value="P:cell-cell adhesion"/>
    <property type="evidence" value="ECO:0007669"/>
    <property type="project" value="TreeGrafter"/>
</dbReference>
<name>A0AAE1P976_9EUCA</name>
<accession>A0AAE1P976</accession>
<proteinExistence type="predicted"/>
<dbReference type="InterPro" id="IPR003961">
    <property type="entry name" value="FN3_dom"/>
</dbReference>
<keyword evidence="9" id="KW-0325">Glycoprotein</keyword>
<dbReference type="CDD" id="cd00096">
    <property type="entry name" value="Ig"/>
    <property type="match status" value="2"/>
</dbReference>
<feature type="compositionally biased region" description="Basic and acidic residues" evidence="11">
    <location>
        <begin position="848"/>
        <end position="896"/>
    </location>
</feature>
<dbReference type="SUPFAM" id="SSF49265">
    <property type="entry name" value="Fibronectin type III"/>
    <property type="match status" value="1"/>
</dbReference>
<feature type="compositionally biased region" description="Pro residues" evidence="11">
    <location>
        <begin position="1362"/>
        <end position="1372"/>
    </location>
</feature>
<feature type="domain" description="Ig-like" evidence="12">
    <location>
        <begin position="192"/>
        <end position="258"/>
    </location>
</feature>